<evidence type="ECO:0000313" key="6">
    <source>
        <dbReference type="EMBL" id="KAJ4368031.1"/>
    </source>
</evidence>
<dbReference type="InterPro" id="IPR047122">
    <property type="entry name" value="Trans-enoyl_RdTase-like"/>
</dbReference>
<dbReference type="EMBL" id="JAPEUY010000011">
    <property type="protein sequence ID" value="KAJ4368031.1"/>
    <property type="molecule type" value="Genomic_DNA"/>
</dbReference>
<dbReference type="Proteomes" id="UP001140560">
    <property type="component" value="Unassembled WGS sequence"/>
</dbReference>
<feature type="domain" description="Enoyl reductase (ER)" evidence="5">
    <location>
        <begin position="12"/>
        <end position="405"/>
    </location>
</feature>
<dbReference type="InterPro" id="IPR013154">
    <property type="entry name" value="ADH-like_N"/>
</dbReference>
<keyword evidence="3" id="KW-0560">Oxidoreductase</keyword>
<keyword evidence="7" id="KW-1185">Reference proteome</keyword>
<dbReference type="SUPFAM" id="SSF50129">
    <property type="entry name" value="GroES-like"/>
    <property type="match status" value="1"/>
</dbReference>
<name>A0A9W8Y4Y5_9PLEO</name>
<keyword evidence="4" id="KW-0175">Coiled coil</keyword>
<dbReference type="CDD" id="cd08249">
    <property type="entry name" value="enoyl_reductase_like"/>
    <property type="match status" value="1"/>
</dbReference>
<organism evidence="6 7">
    <name type="scientific">Neocucurbitaria cava</name>
    <dbReference type="NCBI Taxonomy" id="798079"/>
    <lineage>
        <taxon>Eukaryota</taxon>
        <taxon>Fungi</taxon>
        <taxon>Dikarya</taxon>
        <taxon>Ascomycota</taxon>
        <taxon>Pezizomycotina</taxon>
        <taxon>Dothideomycetes</taxon>
        <taxon>Pleosporomycetidae</taxon>
        <taxon>Pleosporales</taxon>
        <taxon>Pleosporineae</taxon>
        <taxon>Cucurbitariaceae</taxon>
        <taxon>Neocucurbitaria</taxon>
    </lineage>
</organism>
<dbReference type="AlphaFoldDB" id="A0A9W8Y4Y5"/>
<sequence length="410" mass="44781">MSTTHAAVATVALKAPLAIIQVPTIKPTGEQVRVRVEWTASTPLDVHQNDGGLLVTHPQVLGDGTAGTVVEVGPSVKNLKVGDKVFGFTWRSQAEKAHQEFCTAEEWLFAKLPEPYTLPEAVTLPNNFVTVFHTLATDLNIPTPWPKSSNYIPEDANQPILIWGGSSSVGQFAIQILRYYGYTNILATASSKNHDSLRALGATHLVDYNAPDVVDSLLPLLHQVTSTSSPAAEGIAPLVFDCIGSKHGSILPISKVVGKGAKVAVLLPVIVRDSSEEVDPEYEMDVAASAEWAEGLEARGVRTHSYLDVSNSSPHPTSPSNLPSWVTPIEKRRIEASLAAGADMLMQNEFFKYHLQPDIMHSLLRDGVVKPQRQRIVEGESLLERAQRALDMLRRKEASMERLVWRVAEV</sequence>
<dbReference type="Gene3D" id="3.90.180.10">
    <property type="entry name" value="Medium-chain alcohol dehydrogenases, catalytic domain"/>
    <property type="match status" value="1"/>
</dbReference>
<dbReference type="SUPFAM" id="SSF51735">
    <property type="entry name" value="NAD(P)-binding Rossmann-fold domains"/>
    <property type="match status" value="1"/>
</dbReference>
<evidence type="ECO:0000256" key="4">
    <source>
        <dbReference type="SAM" id="Coils"/>
    </source>
</evidence>
<proteinExistence type="inferred from homology"/>
<comment type="similarity">
    <text evidence="1">Belongs to the zinc-containing alcohol dehydrogenase family.</text>
</comment>
<protein>
    <recommendedName>
        <fullName evidence="5">Enoyl reductase (ER) domain-containing protein</fullName>
    </recommendedName>
</protein>
<dbReference type="Pfam" id="PF08240">
    <property type="entry name" value="ADH_N"/>
    <property type="match status" value="1"/>
</dbReference>
<feature type="coiled-coil region" evidence="4">
    <location>
        <begin position="376"/>
        <end position="403"/>
    </location>
</feature>
<evidence type="ECO:0000256" key="3">
    <source>
        <dbReference type="ARBA" id="ARBA00023002"/>
    </source>
</evidence>
<evidence type="ECO:0000256" key="2">
    <source>
        <dbReference type="ARBA" id="ARBA00011245"/>
    </source>
</evidence>
<evidence type="ECO:0000259" key="5">
    <source>
        <dbReference type="SMART" id="SM00829"/>
    </source>
</evidence>
<dbReference type="SMART" id="SM00829">
    <property type="entry name" value="PKS_ER"/>
    <property type="match status" value="1"/>
</dbReference>
<dbReference type="GO" id="GO:0016651">
    <property type="term" value="F:oxidoreductase activity, acting on NAD(P)H"/>
    <property type="evidence" value="ECO:0007669"/>
    <property type="project" value="InterPro"/>
</dbReference>
<evidence type="ECO:0000313" key="7">
    <source>
        <dbReference type="Proteomes" id="UP001140560"/>
    </source>
</evidence>
<dbReference type="InterPro" id="IPR036291">
    <property type="entry name" value="NAD(P)-bd_dom_sf"/>
</dbReference>
<dbReference type="InterPro" id="IPR011032">
    <property type="entry name" value="GroES-like_sf"/>
</dbReference>
<dbReference type="PANTHER" id="PTHR45348">
    <property type="entry name" value="HYPOTHETICAL OXIDOREDUCTASE (EUROFUNG)"/>
    <property type="match status" value="1"/>
</dbReference>
<reference evidence="6" key="1">
    <citation type="submission" date="2022-10" db="EMBL/GenBank/DDBJ databases">
        <title>Tapping the CABI collections for fungal endophytes: first genome assemblies for Collariella, Neodidymelliopsis, Ascochyta clinopodiicola, Didymella pomorum, Didymosphaeria variabile, Neocosmospora piperis and Neocucurbitaria cava.</title>
        <authorList>
            <person name="Hill R."/>
        </authorList>
    </citation>
    <scope>NUCLEOTIDE SEQUENCE</scope>
    <source>
        <strain evidence="6">IMI 356814</strain>
    </source>
</reference>
<comment type="caution">
    <text evidence="6">The sequence shown here is derived from an EMBL/GenBank/DDBJ whole genome shotgun (WGS) entry which is preliminary data.</text>
</comment>
<dbReference type="InterPro" id="IPR020843">
    <property type="entry name" value="ER"/>
</dbReference>
<comment type="subunit">
    <text evidence="2">Monomer.</text>
</comment>
<accession>A0A9W8Y4Y5</accession>
<dbReference type="Gene3D" id="3.40.50.720">
    <property type="entry name" value="NAD(P)-binding Rossmann-like Domain"/>
    <property type="match status" value="1"/>
</dbReference>
<evidence type="ECO:0000256" key="1">
    <source>
        <dbReference type="ARBA" id="ARBA00008072"/>
    </source>
</evidence>
<gene>
    <name evidence="6" type="ORF">N0V83_006386</name>
</gene>
<dbReference type="OrthoDB" id="9992527at2759"/>
<dbReference type="PANTHER" id="PTHR45348:SF3">
    <property type="entry name" value="ENOYL REDUCTASE (ER) DOMAIN-CONTAINING PROTEIN"/>
    <property type="match status" value="1"/>
</dbReference>